<gene>
    <name evidence="3" type="ordered locus">Dfer_5248</name>
</gene>
<keyword evidence="4" id="KW-1185">Reference proteome</keyword>
<dbReference type="CAZy" id="GT1">
    <property type="family name" value="Glycosyltransferase Family 1"/>
</dbReference>
<dbReference type="OrthoDB" id="9805366at2"/>
<dbReference type="KEGG" id="dfe:Dfer_5248"/>
<evidence type="ECO:0000313" key="4">
    <source>
        <dbReference type="Proteomes" id="UP000002011"/>
    </source>
</evidence>
<evidence type="ECO:0000256" key="1">
    <source>
        <dbReference type="ARBA" id="ARBA00022676"/>
    </source>
</evidence>
<dbReference type="PANTHER" id="PTHR48043:SF145">
    <property type="entry name" value="FI06409P-RELATED"/>
    <property type="match status" value="1"/>
</dbReference>
<dbReference type="RefSeq" id="WP_015814683.1">
    <property type="nucleotide sequence ID" value="NC_013037.1"/>
</dbReference>
<dbReference type="AlphaFoldDB" id="C6VT78"/>
<dbReference type="InterPro" id="IPR050271">
    <property type="entry name" value="UDP-glycosyltransferase"/>
</dbReference>
<dbReference type="Pfam" id="PF00201">
    <property type="entry name" value="UDPGT"/>
    <property type="match status" value="1"/>
</dbReference>
<proteinExistence type="predicted"/>
<dbReference type="eggNOG" id="COG1819">
    <property type="taxonomic scope" value="Bacteria"/>
</dbReference>
<evidence type="ECO:0000313" key="3">
    <source>
        <dbReference type="EMBL" id="ACT96442.1"/>
    </source>
</evidence>
<name>C6VT78_DYAFD</name>
<dbReference type="STRING" id="471854.Dfer_5248"/>
<keyword evidence="1" id="KW-0328">Glycosyltransferase</keyword>
<protein>
    <submittedName>
        <fullName evidence="3">Glycosyltransferase 28 domain</fullName>
    </submittedName>
</protein>
<organism evidence="3 4">
    <name type="scientific">Dyadobacter fermentans (strain ATCC 700827 / DSM 18053 / CIP 107007 / KCTC 52180 / NS114)</name>
    <dbReference type="NCBI Taxonomy" id="471854"/>
    <lineage>
        <taxon>Bacteria</taxon>
        <taxon>Pseudomonadati</taxon>
        <taxon>Bacteroidota</taxon>
        <taxon>Cytophagia</taxon>
        <taxon>Cytophagales</taxon>
        <taxon>Spirosomataceae</taxon>
        <taxon>Dyadobacter</taxon>
    </lineage>
</organism>
<dbReference type="CDD" id="cd03784">
    <property type="entry name" value="GT1_Gtf-like"/>
    <property type="match status" value="1"/>
</dbReference>
<reference evidence="3 4" key="1">
    <citation type="journal article" date="2009" name="Stand. Genomic Sci.">
        <title>Complete genome sequence of Dyadobacter fermentans type strain (NS114).</title>
        <authorList>
            <person name="Lang E."/>
            <person name="Lapidus A."/>
            <person name="Chertkov O."/>
            <person name="Brettin T."/>
            <person name="Detter J.C."/>
            <person name="Han C."/>
            <person name="Copeland A."/>
            <person name="Glavina Del Rio T."/>
            <person name="Nolan M."/>
            <person name="Chen F."/>
            <person name="Lucas S."/>
            <person name="Tice H."/>
            <person name="Cheng J.F."/>
            <person name="Land M."/>
            <person name="Hauser L."/>
            <person name="Chang Y.J."/>
            <person name="Jeffries C.D."/>
            <person name="Kopitz M."/>
            <person name="Bruce D."/>
            <person name="Goodwin L."/>
            <person name="Pitluck S."/>
            <person name="Ovchinnikova G."/>
            <person name="Pati A."/>
            <person name="Ivanova N."/>
            <person name="Mavrommatis K."/>
            <person name="Chen A."/>
            <person name="Palaniappan K."/>
            <person name="Chain P."/>
            <person name="Bristow J."/>
            <person name="Eisen J.A."/>
            <person name="Markowitz V."/>
            <person name="Hugenholtz P."/>
            <person name="Goker M."/>
            <person name="Rohde M."/>
            <person name="Kyrpides N.C."/>
            <person name="Klenk H.P."/>
        </authorList>
    </citation>
    <scope>NUCLEOTIDE SEQUENCE [LARGE SCALE GENOMIC DNA]</scope>
    <source>
        <strain evidence="4">ATCC 700827 / DSM 18053 / CIP 107007 / KCTC 52180 / NS114</strain>
    </source>
</reference>
<dbReference type="SMR" id="C6VT78"/>
<evidence type="ECO:0000256" key="2">
    <source>
        <dbReference type="ARBA" id="ARBA00022679"/>
    </source>
</evidence>
<dbReference type="SUPFAM" id="SSF53756">
    <property type="entry name" value="UDP-Glycosyltransferase/glycogen phosphorylase"/>
    <property type="match status" value="1"/>
</dbReference>
<dbReference type="PANTHER" id="PTHR48043">
    <property type="entry name" value="EG:EG0003.4 PROTEIN-RELATED"/>
    <property type="match status" value="1"/>
</dbReference>
<dbReference type="Proteomes" id="UP000002011">
    <property type="component" value="Chromosome"/>
</dbReference>
<sequence>MKTALFIMLPVPSHYNACFGLANQLRMQGYRVVFSGTRDLQKHVEAQDFEFTILHCLEEYLVNNWRAALGFFLKNIVNKRFTLLRYREFLESLQAVREICLAVDPDEIFIDQHLNHYYFLLHQQYKNITLVNSKLPTRRQKGIPPLTCDTPFRDSFVYRLLANVLWRAYLAKRGALSILKKAVFLGADDQYFLKRFSSRQGVDIDLFRRRDNALYESIRNVPIIHLRPRFLEYDWYVPDEYERFVYYAFEKKSNDSQDSSAIWTSIYALRNDANTKKKNLIYASLGTLGALHKAVATGFFRRLITAVEHIPDTYLIISAGEMYTDIANRQNEKVLITRFMPQTELLPYCDLMVTHAGMNSICECLTAGVPMLAYPLNYQSDQPGNAARLVAKGLGIKGNLRRDSARNIRMKIMELLNNLTYRDNVGQVNMNPINDWNLETDLAKSP</sequence>
<keyword evidence="2 3" id="KW-0808">Transferase</keyword>
<accession>C6VT78</accession>
<dbReference type="InterPro" id="IPR002213">
    <property type="entry name" value="UDP_glucos_trans"/>
</dbReference>
<dbReference type="EMBL" id="CP001619">
    <property type="protein sequence ID" value="ACT96442.1"/>
    <property type="molecule type" value="Genomic_DNA"/>
</dbReference>
<dbReference type="HOGENOM" id="CLU_613551_0_0_10"/>
<dbReference type="GO" id="GO:0008194">
    <property type="term" value="F:UDP-glycosyltransferase activity"/>
    <property type="evidence" value="ECO:0007669"/>
    <property type="project" value="InterPro"/>
</dbReference>
<dbReference type="Gene3D" id="3.40.50.2000">
    <property type="entry name" value="Glycogen Phosphorylase B"/>
    <property type="match status" value="2"/>
</dbReference>